<protein>
    <submittedName>
        <fullName evidence="1">Uncharacterized protein</fullName>
    </submittedName>
</protein>
<sequence>MTAPEFFPLRWESTGDHWWYASPIDCAAADGLFHVVFHLLCIDPNLIVKLTSLRRVRRLESVWDDDDSGRFLRASQHRSLIARALFSECESGSSGNSMLRAGYGGWLVYTAAAAGDLGFVQELLDRDPLIVFGEGEYGVSDVLYGAARSRNSQVFRIILEQALSSCGFHRGEGVFRWEITNRAAHAAARGGNLEMAREIVSNGGVDLLMYRDSEGCTLLHSAAGKGQVEVVKDLITTFDIVNSVDNHGNTALHVAAYRGCLYVTEVLILASPSLLTATNRYGDTFLHLAVAGFRTPGFQPVDRQIELMRQLVGRKVVNLEDVINLKNNEGRTALHLAVSENVQTTIVEMLMTVPFINLNLRDNNGMTPLDLLRQRPKSASSEILIKQLISAGGISNFQDQKLRSILASHLKVHGLSGSPGTSFRIPDGEILLYSGVDDANETNFNSCGIEYSSCFSDLGSTKSSSSRPLKNLFLWTRKKEDKSPKLAFRGEDTFKSAELGRSIDRSPISLRQRYTKQSSLPTNKRIFASDGFPSPLTRKKYMAGLMHGVIQPSPEVMSARSYPSSYSGSAVSSPASVNRRMEAVGSSDEGIKRMNRNQKSLHRRLMNWYFGFGAQRLAIEDIVCPAPDNDHSVT</sequence>
<comment type="caution">
    <text evidence="1">The sequence shown here is derived from an EMBL/GenBank/DDBJ whole genome shotgun (WGS) entry which is preliminary data.</text>
</comment>
<keyword evidence="2" id="KW-1185">Reference proteome</keyword>
<reference evidence="2" key="1">
    <citation type="journal article" date="2023" name="Front. Plant Sci.">
        <title>Chromosomal-level genome assembly of Melastoma candidum provides insights into trichome evolution.</title>
        <authorList>
            <person name="Zhong Y."/>
            <person name="Wu W."/>
            <person name="Sun C."/>
            <person name="Zou P."/>
            <person name="Liu Y."/>
            <person name="Dai S."/>
            <person name="Zhou R."/>
        </authorList>
    </citation>
    <scope>NUCLEOTIDE SEQUENCE [LARGE SCALE GENOMIC DNA]</scope>
</reference>
<gene>
    <name evidence="1" type="ORF">MLD38_002436</name>
</gene>
<evidence type="ECO:0000313" key="2">
    <source>
        <dbReference type="Proteomes" id="UP001057402"/>
    </source>
</evidence>
<organism evidence="1 2">
    <name type="scientific">Melastoma candidum</name>
    <dbReference type="NCBI Taxonomy" id="119954"/>
    <lineage>
        <taxon>Eukaryota</taxon>
        <taxon>Viridiplantae</taxon>
        <taxon>Streptophyta</taxon>
        <taxon>Embryophyta</taxon>
        <taxon>Tracheophyta</taxon>
        <taxon>Spermatophyta</taxon>
        <taxon>Magnoliopsida</taxon>
        <taxon>eudicotyledons</taxon>
        <taxon>Gunneridae</taxon>
        <taxon>Pentapetalae</taxon>
        <taxon>rosids</taxon>
        <taxon>malvids</taxon>
        <taxon>Myrtales</taxon>
        <taxon>Melastomataceae</taxon>
        <taxon>Melastomatoideae</taxon>
        <taxon>Melastomateae</taxon>
        <taxon>Melastoma</taxon>
    </lineage>
</organism>
<proteinExistence type="predicted"/>
<name>A0ACB9S328_9MYRT</name>
<dbReference type="EMBL" id="CM042881">
    <property type="protein sequence ID" value="KAI4384259.1"/>
    <property type="molecule type" value="Genomic_DNA"/>
</dbReference>
<evidence type="ECO:0000313" key="1">
    <source>
        <dbReference type="EMBL" id="KAI4384259.1"/>
    </source>
</evidence>
<accession>A0ACB9S328</accession>
<dbReference type="Proteomes" id="UP001057402">
    <property type="component" value="Chromosome 2"/>
</dbReference>